<proteinExistence type="predicted"/>
<sequence length="144" mass="16655">MWIEGGSNFSLVPFPVTRLLENPPITVYSDTFHRLKSFKVIGSCNGLICLIRERIRSLSFVRTIDCQYLFDFWNPSIRMMSVNLVEFRYTIRHTDWPQFGIFKFTFGCDDATNTYKVVAYRVEGGDENNKKSSGKSEVKVFNVG</sequence>
<dbReference type="AlphaFoldDB" id="A0A392Q5V1"/>
<name>A0A392Q5V1_9FABA</name>
<feature type="non-terminal residue" evidence="1">
    <location>
        <position position="144"/>
    </location>
</feature>
<dbReference type="EMBL" id="LXQA010112432">
    <property type="protein sequence ID" value="MCI18926.1"/>
    <property type="molecule type" value="Genomic_DNA"/>
</dbReference>
<dbReference type="Proteomes" id="UP000265520">
    <property type="component" value="Unassembled WGS sequence"/>
</dbReference>
<protein>
    <submittedName>
        <fullName evidence="1">F-box protein</fullName>
    </submittedName>
</protein>
<accession>A0A392Q5V1</accession>
<organism evidence="1 2">
    <name type="scientific">Trifolium medium</name>
    <dbReference type="NCBI Taxonomy" id="97028"/>
    <lineage>
        <taxon>Eukaryota</taxon>
        <taxon>Viridiplantae</taxon>
        <taxon>Streptophyta</taxon>
        <taxon>Embryophyta</taxon>
        <taxon>Tracheophyta</taxon>
        <taxon>Spermatophyta</taxon>
        <taxon>Magnoliopsida</taxon>
        <taxon>eudicotyledons</taxon>
        <taxon>Gunneridae</taxon>
        <taxon>Pentapetalae</taxon>
        <taxon>rosids</taxon>
        <taxon>fabids</taxon>
        <taxon>Fabales</taxon>
        <taxon>Fabaceae</taxon>
        <taxon>Papilionoideae</taxon>
        <taxon>50 kb inversion clade</taxon>
        <taxon>NPAAA clade</taxon>
        <taxon>Hologalegina</taxon>
        <taxon>IRL clade</taxon>
        <taxon>Trifolieae</taxon>
        <taxon>Trifolium</taxon>
    </lineage>
</organism>
<keyword evidence="2" id="KW-1185">Reference proteome</keyword>
<evidence type="ECO:0000313" key="1">
    <source>
        <dbReference type="EMBL" id="MCI18926.1"/>
    </source>
</evidence>
<comment type="caution">
    <text evidence="1">The sequence shown here is derived from an EMBL/GenBank/DDBJ whole genome shotgun (WGS) entry which is preliminary data.</text>
</comment>
<evidence type="ECO:0000313" key="2">
    <source>
        <dbReference type="Proteomes" id="UP000265520"/>
    </source>
</evidence>
<reference evidence="1 2" key="1">
    <citation type="journal article" date="2018" name="Front. Plant Sci.">
        <title>Red Clover (Trifolium pratense) and Zigzag Clover (T. medium) - A Picture of Genomic Similarities and Differences.</title>
        <authorList>
            <person name="Dluhosova J."/>
            <person name="Istvanek J."/>
            <person name="Nedelnik J."/>
            <person name="Repkova J."/>
        </authorList>
    </citation>
    <scope>NUCLEOTIDE SEQUENCE [LARGE SCALE GENOMIC DNA]</scope>
    <source>
        <strain evidence="2">cv. 10/8</strain>
        <tissue evidence="1">Leaf</tissue>
    </source>
</reference>